<feature type="transmembrane region" description="Helical" evidence="4">
    <location>
        <begin position="140"/>
        <end position="160"/>
    </location>
</feature>
<evidence type="ECO:0000313" key="6">
    <source>
        <dbReference type="EMBL" id="MBB6122734.1"/>
    </source>
</evidence>
<keyword evidence="2 4" id="KW-1133">Transmembrane helix</keyword>
<evidence type="ECO:0000256" key="1">
    <source>
        <dbReference type="ARBA" id="ARBA00022692"/>
    </source>
</evidence>
<dbReference type="EMBL" id="JACIJP010000001">
    <property type="protein sequence ID" value="MBB6122734.1"/>
    <property type="molecule type" value="Genomic_DNA"/>
</dbReference>
<organism evidence="6 7">
    <name type="scientific">Sphingobium subterraneum</name>
    <dbReference type="NCBI Taxonomy" id="627688"/>
    <lineage>
        <taxon>Bacteria</taxon>
        <taxon>Pseudomonadati</taxon>
        <taxon>Pseudomonadota</taxon>
        <taxon>Alphaproteobacteria</taxon>
        <taxon>Sphingomonadales</taxon>
        <taxon>Sphingomonadaceae</taxon>
        <taxon>Sphingobium</taxon>
    </lineage>
</organism>
<feature type="transmembrane region" description="Helical" evidence="4">
    <location>
        <begin position="52"/>
        <end position="75"/>
    </location>
</feature>
<dbReference type="PANTHER" id="PTHR11360:SF290">
    <property type="entry name" value="MONOCARBOXYLATE MFS PERMEASE"/>
    <property type="match status" value="1"/>
</dbReference>
<feature type="transmembrane region" description="Helical" evidence="4">
    <location>
        <begin position="383"/>
        <end position="402"/>
    </location>
</feature>
<feature type="transmembrane region" description="Helical" evidence="4">
    <location>
        <begin position="172"/>
        <end position="193"/>
    </location>
</feature>
<dbReference type="PANTHER" id="PTHR11360">
    <property type="entry name" value="MONOCARBOXYLATE TRANSPORTER"/>
    <property type="match status" value="1"/>
</dbReference>
<keyword evidence="7" id="KW-1185">Reference proteome</keyword>
<dbReference type="Gene3D" id="1.20.1250.20">
    <property type="entry name" value="MFS general substrate transporter like domains"/>
    <property type="match status" value="2"/>
</dbReference>
<dbReference type="GO" id="GO:0022857">
    <property type="term" value="F:transmembrane transporter activity"/>
    <property type="evidence" value="ECO:0007669"/>
    <property type="project" value="InterPro"/>
</dbReference>
<dbReference type="Proteomes" id="UP000552700">
    <property type="component" value="Unassembled WGS sequence"/>
</dbReference>
<feature type="transmembrane region" description="Helical" evidence="4">
    <location>
        <begin position="353"/>
        <end position="377"/>
    </location>
</feature>
<protein>
    <submittedName>
        <fullName evidence="6">MFS family permease</fullName>
    </submittedName>
</protein>
<name>A0A841IWI9_9SPHN</name>
<dbReference type="InterPro" id="IPR050327">
    <property type="entry name" value="Proton-linked_MCT"/>
</dbReference>
<keyword evidence="3 4" id="KW-0472">Membrane</keyword>
<feature type="transmembrane region" description="Helical" evidence="4">
    <location>
        <begin position="15"/>
        <end position="32"/>
    </location>
</feature>
<dbReference type="Pfam" id="PF07690">
    <property type="entry name" value="MFS_1"/>
    <property type="match status" value="1"/>
</dbReference>
<dbReference type="RefSeq" id="WP_184077096.1">
    <property type="nucleotide sequence ID" value="NZ_JACIJP010000001.1"/>
</dbReference>
<feature type="transmembrane region" description="Helical" evidence="4">
    <location>
        <begin position="107"/>
        <end position="128"/>
    </location>
</feature>
<reference evidence="6 7" key="1">
    <citation type="submission" date="2020-08" db="EMBL/GenBank/DDBJ databases">
        <title>Genomic Encyclopedia of Type Strains, Phase IV (KMG-IV): sequencing the most valuable type-strain genomes for metagenomic binning, comparative biology and taxonomic classification.</title>
        <authorList>
            <person name="Goeker M."/>
        </authorList>
    </citation>
    <scope>NUCLEOTIDE SEQUENCE [LARGE SCALE GENOMIC DNA]</scope>
    <source>
        <strain evidence="6 7">DSM 102255</strain>
    </source>
</reference>
<comment type="caution">
    <text evidence="6">The sequence shown here is derived from an EMBL/GenBank/DDBJ whole genome shotgun (WGS) entry which is preliminary data.</text>
</comment>
<feature type="transmembrane region" description="Helical" evidence="4">
    <location>
        <begin position="319"/>
        <end position="341"/>
    </location>
</feature>
<evidence type="ECO:0000256" key="3">
    <source>
        <dbReference type="ARBA" id="ARBA00023136"/>
    </source>
</evidence>
<evidence type="ECO:0000256" key="4">
    <source>
        <dbReference type="SAM" id="Phobius"/>
    </source>
</evidence>
<feature type="domain" description="Major facilitator superfamily (MFS) profile" evidence="5">
    <location>
        <begin position="17"/>
        <end position="409"/>
    </location>
</feature>
<evidence type="ECO:0000313" key="7">
    <source>
        <dbReference type="Proteomes" id="UP000552700"/>
    </source>
</evidence>
<dbReference type="AlphaFoldDB" id="A0A841IWI9"/>
<dbReference type="InterPro" id="IPR036259">
    <property type="entry name" value="MFS_trans_sf"/>
</dbReference>
<evidence type="ECO:0000256" key="2">
    <source>
        <dbReference type="ARBA" id="ARBA00022989"/>
    </source>
</evidence>
<sequence>MVTQTSAMREWREHWPVVAAAAIGCAIAQIYLQSMGVMIAPLEAEFGWSRTQITSGLLIVALLTLPLSPVVGIAIDRFGPRRIALTGIVVYSVSFACLGLAQSSIWSWWLLWLPLALGVLCLNPTVWVTAISTLFVASRGLAIAVSMGAIGVIAIIAPVVTNAFVDTFGWRAAYIIWGSLAGLIAFPVTFLVFRSVKDIRPSGSMSGSRTAKTRALTGFSLRDGLRSRAFVRLATVAICMSIASLALMINFVPILASLGMTKAAAAATAGLVGITQLIGRFGGGFLLDRFNARVVGAMMACLPIATCLLFLGLGPSPLFASLAVLIFGLAMGAEVDVIAYLSARYFGVKNFGALFGIIVGLLTIGIGVGPAFASLVYDITKSYVLVLWMIIPLFLASGLLLLTMGPYPSFDD</sequence>
<dbReference type="InterPro" id="IPR020846">
    <property type="entry name" value="MFS_dom"/>
</dbReference>
<feature type="transmembrane region" description="Helical" evidence="4">
    <location>
        <begin position="264"/>
        <end position="287"/>
    </location>
</feature>
<gene>
    <name evidence="6" type="ORF">FHS92_000441</name>
</gene>
<dbReference type="SUPFAM" id="SSF103473">
    <property type="entry name" value="MFS general substrate transporter"/>
    <property type="match status" value="1"/>
</dbReference>
<feature type="transmembrane region" description="Helical" evidence="4">
    <location>
        <begin position="82"/>
        <end position="101"/>
    </location>
</feature>
<proteinExistence type="predicted"/>
<evidence type="ECO:0000259" key="5">
    <source>
        <dbReference type="PROSITE" id="PS50850"/>
    </source>
</evidence>
<feature type="transmembrane region" description="Helical" evidence="4">
    <location>
        <begin position="229"/>
        <end position="252"/>
    </location>
</feature>
<keyword evidence="1 4" id="KW-0812">Transmembrane</keyword>
<dbReference type="InterPro" id="IPR011701">
    <property type="entry name" value="MFS"/>
</dbReference>
<dbReference type="PROSITE" id="PS50850">
    <property type="entry name" value="MFS"/>
    <property type="match status" value="1"/>
</dbReference>
<accession>A0A841IWI9</accession>